<dbReference type="InterPro" id="IPR003111">
    <property type="entry name" value="Lon_prtase_N"/>
</dbReference>
<evidence type="ECO:0000259" key="1">
    <source>
        <dbReference type="Pfam" id="PF02190"/>
    </source>
</evidence>
<name>A0ABW0BY96_9BACT</name>
<dbReference type="SUPFAM" id="SSF88697">
    <property type="entry name" value="PUA domain-like"/>
    <property type="match status" value="1"/>
</dbReference>
<organism evidence="2 3">
    <name type="scientific">Algoriphagus aquatilis</name>
    <dbReference type="NCBI Taxonomy" id="490186"/>
    <lineage>
        <taxon>Bacteria</taxon>
        <taxon>Pseudomonadati</taxon>
        <taxon>Bacteroidota</taxon>
        <taxon>Cytophagia</taxon>
        <taxon>Cytophagales</taxon>
        <taxon>Cyclobacteriaceae</taxon>
        <taxon>Algoriphagus</taxon>
    </lineage>
</organism>
<dbReference type="Proteomes" id="UP001596163">
    <property type="component" value="Unassembled WGS sequence"/>
</dbReference>
<accession>A0ABW0BY96</accession>
<feature type="domain" description="Lon N-terminal" evidence="1">
    <location>
        <begin position="4"/>
        <end position="174"/>
    </location>
</feature>
<proteinExistence type="predicted"/>
<dbReference type="Pfam" id="PF02190">
    <property type="entry name" value="LON_substr_bdg"/>
    <property type="match status" value="1"/>
</dbReference>
<evidence type="ECO:0000313" key="2">
    <source>
        <dbReference type="EMBL" id="MFC5192320.1"/>
    </source>
</evidence>
<sequence length="207" mass="24286">MIYLPFFPLKLVAFPGEELNLHIFEPRYRQLLADAEQDGATFGICTYINQLTGYGTEVRLEKIYKRYEDGRLDIKTRCLSAFQIQTFDNPMPGKLYAGGEIEYLKNDLRISAALHHEFLFYLKEVLYLLDFKAEYDPKLVNSFTFAHKVGLKLEEELELLKIESEEARSQFLVQHFKRMIPVMKAIEQAKEKIKQNGHFKHLDPLNF</sequence>
<dbReference type="EMBL" id="JBHSKS010000008">
    <property type="protein sequence ID" value="MFC5192320.1"/>
    <property type="molecule type" value="Genomic_DNA"/>
</dbReference>
<gene>
    <name evidence="2" type="ORF">ACFPIK_11130</name>
</gene>
<reference evidence="3" key="1">
    <citation type="journal article" date="2019" name="Int. J. Syst. Evol. Microbiol.">
        <title>The Global Catalogue of Microorganisms (GCM) 10K type strain sequencing project: providing services to taxonomists for standard genome sequencing and annotation.</title>
        <authorList>
            <consortium name="The Broad Institute Genomics Platform"/>
            <consortium name="The Broad Institute Genome Sequencing Center for Infectious Disease"/>
            <person name="Wu L."/>
            <person name="Ma J."/>
        </authorList>
    </citation>
    <scope>NUCLEOTIDE SEQUENCE [LARGE SCALE GENOMIC DNA]</scope>
    <source>
        <strain evidence="3">CGMCC 1.7030</strain>
    </source>
</reference>
<comment type="caution">
    <text evidence="2">The sequence shown here is derived from an EMBL/GenBank/DDBJ whole genome shotgun (WGS) entry which is preliminary data.</text>
</comment>
<evidence type="ECO:0000313" key="3">
    <source>
        <dbReference type="Proteomes" id="UP001596163"/>
    </source>
</evidence>
<protein>
    <submittedName>
        <fullName evidence="2">LON peptidase substrate-binding domain-containing protein</fullName>
    </submittedName>
</protein>
<dbReference type="RefSeq" id="WP_377915220.1">
    <property type="nucleotide sequence ID" value="NZ_JBHSKS010000008.1"/>
</dbReference>
<dbReference type="InterPro" id="IPR015947">
    <property type="entry name" value="PUA-like_sf"/>
</dbReference>
<keyword evidence="3" id="KW-1185">Reference proteome</keyword>
<dbReference type="InterPro" id="IPR046336">
    <property type="entry name" value="Lon_prtase_N_sf"/>
</dbReference>
<dbReference type="Gene3D" id="2.30.130.40">
    <property type="entry name" value="LON domain-like"/>
    <property type="match status" value="1"/>
</dbReference>